<keyword evidence="8" id="KW-0325">Glycoprotein</keyword>
<sequence>MKLKLTFLLGLFAAVPVLALPKVTRTGRYLYSADGTRFFVKGIAYQTQGLIVSGPDNPLDQPSTFVDNLADTAGCARDLPNLQKLGVNAIRAYSVDSSLNHDSCMKALSGAGIYVILDLTLPLNGSIDTTLPAWSTNILDQYIKTINVFEKYDNVLAYNVGNEVLTFDATNAAPFIKAAARDTKAYLTSISSSALVGYADIDGASAFRTGVAKYLSCDPSESGSGATAIDLFGLNSYAWCGNASATTYDTLNAEFADYNVAAYFSEFGSLNCDPGTRPWTETGTLFAAPMTDVWSGGIAFSYFPVISTGRQFGMATLSADNATASTNADFANLAAQYAKVAFVTSPAKAAAAASTFGACPAEGARLEASKVLPPTPDESKCACLEQRLSCVFKPSSADYTAVLGTLTGVVCGLLPGAQGNCNDISANGTTGTYGAVAMCAPTVKLSYAFSQFYDLTGRAATSCDFNGNATLRASATDSPAAAASACLTRPSAVFTPSAPASSGGGGGGGGSGSSSGGNSGGSGGANTGGAVALGERGALLGLVAMVGCVVGGMVWTLA</sequence>
<dbReference type="PANTHER" id="PTHR31468">
    <property type="entry name" value="1,3-BETA-GLUCANOSYLTRANSFERASE GAS1"/>
    <property type="match status" value="1"/>
</dbReference>
<reference evidence="14" key="1">
    <citation type="submission" date="2023-03" db="EMBL/GenBank/DDBJ databases">
        <title>Massive genome expansion in bonnet fungi (Mycena s.s.) driven by repeated elements and novel gene families across ecological guilds.</title>
        <authorList>
            <consortium name="Lawrence Berkeley National Laboratory"/>
            <person name="Harder C.B."/>
            <person name="Miyauchi S."/>
            <person name="Viragh M."/>
            <person name="Kuo A."/>
            <person name="Thoen E."/>
            <person name="Andreopoulos B."/>
            <person name="Lu D."/>
            <person name="Skrede I."/>
            <person name="Drula E."/>
            <person name="Henrissat B."/>
            <person name="Morin E."/>
            <person name="Kohler A."/>
            <person name="Barry K."/>
            <person name="LaButti K."/>
            <person name="Morin E."/>
            <person name="Salamov A."/>
            <person name="Lipzen A."/>
            <person name="Mereny Z."/>
            <person name="Hegedus B."/>
            <person name="Baldrian P."/>
            <person name="Stursova M."/>
            <person name="Weitz H."/>
            <person name="Taylor A."/>
            <person name="Grigoriev I.V."/>
            <person name="Nagy L.G."/>
            <person name="Martin F."/>
            <person name="Kauserud H."/>
        </authorList>
    </citation>
    <scope>NUCLEOTIDE SEQUENCE</scope>
    <source>
        <strain evidence="14">CBHHK173m</strain>
    </source>
</reference>
<evidence type="ECO:0000259" key="13">
    <source>
        <dbReference type="SMART" id="SM00768"/>
    </source>
</evidence>
<keyword evidence="12" id="KW-1133">Transmembrane helix</keyword>
<dbReference type="Gene3D" id="1.20.58.1040">
    <property type="match status" value="1"/>
</dbReference>
<dbReference type="GO" id="GO:0042124">
    <property type="term" value="F:1,3-beta-glucanosyltransferase activity"/>
    <property type="evidence" value="ECO:0007669"/>
    <property type="project" value="TreeGrafter"/>
</dbReference>
<dbReference type="InterPro" id="IPR012946">
    <property type="entry name" value="X8"/>
</dbReference>
<dbReference type="EC" id="2.4.1.-" evidence="10"/>
<evidence type="ECO:0000256" key="11">
    <source>
        <dbReference type="SAM" id="MobiDB-lite"/>
    </source>
</evidence>
<dbReference type="Pfam" id="PF07983">
    <property type="entry name" value="X8"/>
    <property type="match status" value="1"/>
</dbReference>
<comment type="similarity">
    <text evidence="3 10">Belongs to the glycosyl hydrolase 72 family.</text>
</comment>
<evidence type="ECO:0000256" key="4">
    <source>
        <dbReference type="ARBA" id="ARBA00022622"/>
    </source>
</evidence>
<dbReference type="PANTHER" id="PTHR31468:SF2">
    <property type="entry name" value="1,3-BETA-GLUCANOSYLTRANSFERASE GAS1"/>
    <property type="match status" value="1"/>
</dbReference>
<dbReference type="Proteomes" id="UP001222325">
    <property type="component" value="Unassembled WGS sequence"/>
</dbReference>
<evidence type="ECO:0000256" key="8">
    <source>
        <dbReference type="ARBA" id="ARBA00023180"/>
    </source>
</evidence>
<feature type="domain" description="X8" evidence="13">
    <location>
        <begin position="388"/>
        <end position="488"/>
    </location>
</feature>
<keyword evidence="6 10" id="KW-0472">Membrane</keyword>
<evidence type="ECO:0000256" key="7">
    <source>
        <dbReference type="ARBA" id="ARBA00023157"/>
    </source>
</evidence>
<protein>
    <recommendedName>
        <fullName evidence="10">1,3-beta-glucanosyltransferase</fullName>
        <ecNumber evidence="10">2.4.1.-</ecNumber>
    </recommendedName>
</protein>
<feature type="signal peptide" evidence="10">
    <location>
        <begin position="1"/>
        <end position="19"/>
    </location>
</feature>
<evidence type="ECO:0000256" key="10">
    <source>
        <dbReference type="RuleBase" id="RU361209"/>
    </source>
</evidence>
<dbReference type="GO" id="GO:0005886">
    <property type="term" value="C:plasma membrane"/>
    <property type="evidence" value="ECO:0007669"/>
    <property type="project" value="UniProtKB-SubCell"/>
</dbReference>
<dbReference type="InterPro" id="IPR017853">
    <property type="entry name" value="GH"/>
</dbReference>
<evidence type="ECO:0000313" key="14">
    <source>
        <dbReference type="EMBL" id="KAJ7081999.1"/>
    </source>
</evidence>
<keyword evidence="9 10" id="KW-0449">Lipoprotein</keyword>
<feature type="region of interest" description="Disordered" evidence="11">
    <location>
        <begin position="497"/>
        <end position="521"/>
    </location>
</feature>
<keyword evidence="7" id="KW-1015">Disulfide bond</keyword>
<dbReference type="GO" id="GO:0071970">
    <property type="term" value="P:fungal-type cell wall (1-&gt;3)-beta-D-glucan biosynthetic process"/>
    <property type="evidence" value="ECO:0007669"/>
    <property type="project" value="TreeGrafter"/>
</dbReference>
<keyword evidence="4 10" id="KW-0336">GPI-anchor</keyword>
<keyword evidence="5 10" id="KW-0732">Signal</keyword>
<evidence type="ECO:0000313" key="15">
    <source>
        <dbReference type="Proteomes" id="UP001222325"/>
    </source>
</evidence>
<evidence type="ECO:0000256" key="12">
    <source>
        <dbReference type="SAM" id="Phobius"/>
    </source>
</evidence>
<feature type="chain" id="PRO_5041770952" description="1,3-beta-glucanosyltransferase" evidence="10">
    <location>
        <begin position="20"/>
        <end position="558"/>
    </location>
</feature>
<keyword evidence="12" id="KW-0812">Transmembrane</keyword>
<dbReference type="GO" id="GO:0031505">
    <property type="term" value="P:fungal-type cell wall organization"/>
    <property type="evidence" value="ECO:0007669"/>
    <property type="project" value="TreeGrafter"/>
</dbReference>
<name>A0AAD6TXP7_9AGAR</name>
<proteinExistence type="inferred from homology"/>
<dbReference type="SMART" id="SM00768">
    <property type="entry name" value="X8"/>
    <property type="match status" value="1"/>
</dbReference>
<dbReference type="Pfam" id="PF03198">
    <property type="entry name" value="Glyco_hydro_72"/>
    <property type="match status" value="1"/>
</dbReference>
<dbReference type="GO" id="GO:0098552">
    <property type="term" value="C:side of membrane"/>
    <property type="evidence" value="ECO:0007669"/>
    <property type="project" value="UniProtKB-KW"/>
</dbReference>
<accession>A0AAD6TXP7</accession>
<dbReference type="AlphaFoldDB" id="A0AAD6TXP7"/>
<organism evidence="14 15">
    <name type="scientific">Mycena belliarum</name>
    <dbReference type="NCBI Taxonomy" id="1033014"/>
    <lineage>
        <taxon>Eukaryota</taxon>
        <taxon>Fungi</taxon>
        <taxon>Dikarya</taxon>
        <taxon>Basidiomycota</taxon>
        <taxon>Agaricomycotina</taxon>
        <taxon>Agaricomycetes</taxon>
        <taxon>Agaricomycetidae</taxon>
        <taxon>Agaricales</taxon>
        <taxon>Marasmiineae</taxon>
        <taxon>Mycenaceae</taxon>
        <taxon>Mycena</taxon>
    </lineage>
</organism>
<keyword evidence="10" id="KW-0808">Transferase</keyword>
<evidence type="ECO:0000256" key="2">
    <source>
        <dbReference type="ARBA" id="ARBA00004589"/>
    </source>
</evidence>
<comment type="caution">
    <text evidence="14">The sequence shown here is derived from an EMBL/GenBank/DDBJ whole genome shotgun (WGS) entry which is preliminary data.</text>
</comment>
<evidence type="ECO:0000256" key="6">
    <source>
        <dbReference type="ARBA" id="ARBA00023136"/>
    </source>
</evidence>
<gene>
    <name evidence="14" type="ORF">B0H15DRAFT_889858</name>
</gene>
<dbReference type="Gene3D" id="3.20.20.80">
    <property type="entry name" value="Glycosidases"/>
    <property type="match status" value="1"/>
</dbReference>
<evidence type="ECO:0000256" key="5">
    <source>
        <dbReference type="ARBA" id="ARBA00022729"/>
    </source>
</evidence>
<comment type="function">
    <text evidence="10">Splits internally a 1,3-beta-glucan molecule and transfers the newly generated reducing end (the donor) to the non-reducing end of another 1,3-beta-glucan molecule (the acceptor) forming a 1,3-beta linkage, resulting in the elongation of 1,3-beta-glucan chains in the cell wall.</text>
</comment>
<dbReference type="InterPro" id="IPR004886">
    <property type="entry name" value="Glucanosyltransferase"/>
</dbReference>
<dbReference type="SUPFAM" id="SSF51445">
    <property type="entry name" value="(Trans)glycosidases"/>
    <property type="match status" value="1"/>
</dbReference>
<keyword evidence="15" id="KW-1185">Reference proteome</keyword>
<feature type="compositionally biased region" description="Gly residues" evidence="11">
    <location>
        <begin position="502"/>
        <end position="521"/>
    </location>
</feature>
<evidence type="ECO:0000256" key="9">
    <source>
        <dbReference type="ARBA" id="ARBA00023288"/>
    </source>
</evidence>
<evidence type="ECO:0000256" key="3">
    <source>
        <dbReference type="ARBA" id="ARBA00007528"/>
    </source>
</evidence>
<feature type="transmembrane region" description="Helical" evidence="12">
    <location>
        <begin position="537"/>
        <end position="557"/>
    </location>
</feature>
<evidence type="ECO:0000256" key="1">
    <source>
        <dbReference type="ARBA" id="ARBA00004196"/>
    </source>
</evidence>
<dbReference type="EMBL" id="JARJCN010000047">
    <property type="protein sequence ID" value="KAJ7081999.1"/>
    <property type="molecule type" value="Genomic_DNA"/>
</dbReference>
<comment type="subcellular location">
    <subcellularLocation>
        <location evidence="1">Cell envelope</location>
    </subcellularLocation>
    <subcellularLocation>
        <location evidence="10">Cell membrane</location>
        <topology evidence="10">Lipid-anchor</topology>
        <topology evidence="10">GPI-anchor</topology>
    </subcellularLocation>
    <subcellularLocation>
        <location evidence="2">Membrane</location>
        <topology evidence="2">Lipid-anchor</topology>
        <topology evidence="2">GPI-anchor</topology>
    </subcellularLocation>
</comment>